<feature type="non-terminal residue" evidence="2">
    <location>
        <position position="286"/>
    </location>
</feature>
<comment type="caution">
    <text evidence="2">The sequence shown here is derived from an EMBL/GenBank/DDBJ whole genome shotgun (WGS) entry which is preliminary data.</text>
</comment>
<organism evidence="2">
    <name type="scientific">marine sediment metagenome</name>
    <dbReference type="NCBI Taxonomy" id="412755"/>
    <lineage>
        <taxon>unclassified sequences</taxon>
        <taxon>metagenomes</taxon>
        <taxon>ecological metagenomes</taxon>
    </lineage>
</organism>
<sequence>MNDQTKIETGTALALPSGSNLTAMFAKPEQVDDVISRIEAEARSHAPDLSTAKGRKAIASLAHTVARSKTTLDAAGKSLTDDARKQISVVDAERRKIRDRLDALKVEVRKPLDDWEAAEEERVERLKAALQSLTPAPVQMLDTETITAEIDRIKAIAIDDSWAEYQEIADAKKEHALKDLAQWYDAAKVREDQAAELARLRAEAEDRARKDAEEAAAKEEAERQAQAKAEQERLAAEKAEGSGASERVGVIAKIQKGTAELEAMVARLRVASLTPQGGRGFAVVAD</sequence>
<protein>
    <submittedName>
        <fullName evidence="2">Uncharacterized protein</fullName>
    </submittedName>
</protein>
<accession>A0A0F9CT47</accession>
<gene>
    <name evidence="2" type="ORF">LCGC14_2364060</name>
</gene>
<dbReference type="EMBL" id="LAZR01034699">
    <property type="protein sequence ID" value="KKL44596.1"/>
    <property type="molecule type" value="Genomic_DNA"/>
</dbReference>
<feature type="compositionally biased region" description="Basic and acidic residues" evidence="1">
    <location>
        <begin position="208"/>
        <end position="240"/>
    </location>
</feature>
<evidence type="ECO:0000256" key="1">
    <source>
        <dbReference type="SAM" id="MobiDB-lite"/>
    </source>
</evidence>
<dbReference type="AlphaFoldDB" id="A0A0F9CT47"/>
<feature type="region of interest" description="Disordered" evidence="1">
    <location>
        <begin position="208"/>
        <end position="247"/>
    </location>
</feature>
<name>A0A0F9CT47_9ZZZZ</name>
<reference evidence="2" key="1">
    <citation type="journal article" date="2015" name="Nature">
        <title>Complex archaea that bridge the gap between prokaryotes and eukaryotes.</title>
        <authorList>
            <person name="Spang A."/>
            <person name="Saw J.H."/>
            <person name="Jorgensen S.L."/>
            <person name="Zaremba-Niedzwiedzka K."/>
            <person name="Martijn J."/>
            <person name="Lind A.E."/>
            <person name="van Eijk R."/>
            <person name="Schleper C."/>
            <person name="Guy L."/>
            <person name="Ettema T.J."/>
        </authorList>
    </citation>
    <scope>NUCLEOTIDE SEQUENCE</scope>
</reference>
<evidence type="ECO:0000313" key="2">
    <source>
        <dbReference type="EMBL" id="KKL44596.1"/>
    </source>
</evidence>
<proteinExistence type="predicted"/>